<dbReference type="InterPro" id="IPR036565">
    <property type="entry name" value="Mur-like_cat_sf"/>
</dbReference>
<protein>
    <submittedName>
        <fullName evidence="2">Bifunctional folylpolyglutamate synthase/dihydrofolate synthase</fullName>
    </submittedName>
</protein>
<dbReference type="SUPFAM" id="SSF53244">
    <property type="entry name" value="MurD-like peptide ligases, peptide-binding domain"/>
    <property type="match status" value="1"/>
</dbReference>
<feature type="domain" description="Mur ligase C-terminal" evidence="1">
    <location>
        <begin position="49"/>
        <end position="150"/>
    </location>
</feature>
<dbReference type="AlphaFoldDB" id="A0A430RW24"/>
<organism evidence="2 3">
    <name type="scientific">Thermus scotoductus</name>
    <dbReference type="NCBI Taxonomy" id="37636"/>
    <lineage>
        <taxon>Bacteria</taxon>
        <taxon>Thermotogati</taxon>
        <taxon>Deinococcota</taxon>
        <taxon>Deinococci</taxon>
        <taxon>Thermales</taxon>
        <taxon>Thermaceae</taxon>
        <taxon>Thermus</taxon>
    </lineage>
</organism>
<gene>
    <name evidence="2" type="ORF">CSW38_08965</name>
</gene>
<evidence type="ECO:0000259" key="1">
    <source>
        <dbReference type="Pfam" id="PF02875"/>
    </source>
</evidence>
<dbReference type="GO" id="GO:0016881">
    <property type="term" value="F:acid-amino acid ligase activity"/>
    <property type="evidence" value="ECO:0007669"/>
    <property type="project" value="InterPro"/>
</dbReference>
<dbReference type="EMBL" id="PELY01000299">
    <property type="protein sequence ID" value="RTH24483.1"/>
    <property type="molecule type" value="Genomic_DNA"/>
</dbReference>
<reference evidence="2 3" key="1">
    <citation type="journal article" date="2019" name="Extremophiles">
        <title>Biogeography of thermophiles and predominance of Thermus scotoductus in domestic water heaters.</title>
        <authorList>
            <person name="Wilpiszeski R.L."/>
            <person name="Zhang Z."/>
            <person name="House C.H."/>
        </authorList>
    </citation>
    <scope>NUCLEOTIDE SEQUENCE [LARGE SCALE GENOMIC DNA]</scope>
    <source>
        <strain evidence="2 3">25_S25</strain>
    </source>
</reference>
<dbReference type="Pfam" id="PF02875">
    <property type="entry name" value="Mur_ligase_C"/>
    <property type="match status" value="1"/>
</dbReference>
<proteinExistence type="predicted"/>
<dbReference type="InterPro" id="IPR004101">
    <property type="entry name" value="Mur_ligase_C"/>
</dbReference>
<accession>A0A430RW24</accession>
<sequence length="182" mass="19960">IRGEERTFRTRLFGPHQAENLALAAVSGKLLGAGWEAVEKGLLRVENPGRLERLPWPGGKELLLDGAHNPEGAWALREALHFHGLLPAALVLAFSREKDHRAMAKAFKGLGPVVLTRYASPRSQDPRALLPLFPGALVEEDPLKALERAFGFADRAVVAGSLYLVGEVLRALRGLPPEERWQ</sequence>
<dbReference type="InterPro" id="IPR036615">
    <property type="entry name" value="Mur_ligase_C_dom_sf"/>
</dbReference>
<evidence type="ECO:0000313" key="3">
    <source>
        <dbReference type="Proteomes" id="UP000287306"/>
    </source>
</evidence>
<dbReference type="SUPFAM" id="SSF53623">
    <property type="entry name" value="MurD-like peptide ligases, catalytic domain"/>
    <property type="match status" value="1"/>
</dbReference>
<name>A0A430RW24_THESC</name>
<dbReference type="Gene3D" id="3.90.190.20">
    <property type="entry name" value="Mur ligase, C-terminal domain"/>
    <property type="match status" value="1"/>
</dbReference>
<evidence type="ECO:0000313" key="2">
    <source>
        <dbReference type="EMBL" id="RTH24483.1"/>
    </source>
</evidence>
<dbReference type="GO" id="GO:0005524">
    <property type="term" value="F:ATP binding"/>
    <property type="evidence" value="ECO:0007669"/>
    <property type="project" value="InterPro"/>
</dbReference>
<feature type="non-terminal residue" evidence="2">
    <location>
        <position position="1"/>
    </location>
</feature>
<comment type="caution">
    <text evidence="2">The sequence shown here is derived from an EMBL/GenBank/DDBJ whole genome shotgun (WGS) entry which is preliminary data.</text>
</comment>
<dbReference type="Proteomes" id="UP000287306">
    <property type="component" value="Unassembled WGS sequence"/>
</dbReference>